<comment type="caution">
    <text evidence="4">The sequence shown here is derived from an EMBL/GenBank/DDBJ whole genome shotgun (WGS) entry which is preliminary data.</text>
</comment>
<keyword evidence="1" id="KW-0677">Repeat</keyword>
<evidence type="ECO:0000313" key="4">
    <source>
        <dbReference type="EMBL" id="KAK0617642.1"/>
    </source>
</evidence>
<dbReference type="Gene3D" id="1.25.40.20">
    <property type="entry name" value="Ankyrin repeat-containing domain"/>
    <property type="match status" value="3"/>
</dbReference>
<feature type="repeat" description="ANK" evidence="3">
    <location>
        <begin position="338"/>
        <end position="376"/>
    </location>
</feature>
<dbReference type="InterPro" id="IPR036770">
    <property type="entry name" value="Ankyrin_rpt-contain_sf"/>
</dbReference>
<organism evidence="4 5">
    <name type="scientific">Immersiella caudata</name>
    <dbReference type="NCBI Taxonomy" id="314043"/>
    <lineage>
        <taxon>Eukaryota</taxon>
        <taxon>Fungi</taxon>
        <taxon>Dikarya</taxon>
        <taxon>Ascomycota</taxon>
        <taxon>Pezizomycotina</taxon>
        <taxon>Sordariomycetes</taxon>
        <taxon>Sordariomycetidae</taxon>
        <taxon>Sordariales</taxon>
        <taxon>Lasiosphaeriaceae</taxon>
        <taxon>Immersiella</taxon>
    </lineage>
</organism>
<protein>
    <submittedName>
        <fullName evidence="4">Ankyrin repeat-containing domain protein</fullName>
    </submittedName>
</protein>
<evidence type="ECO:0000313" key="5">
    <source>
        <dbReference type="Proteomes" id="UP001175000"/>
    </source>
</evidence>
<name>A0AA39WLK6_9PEZI</name>
<keyword evidence="5" id="KW-1185">Reference proteome</keyword>
<dbReference type="AlphaFoldDB" id="A0AA39WLK6"/>
<proteinExistence type="predicted"/>
<dbReference type="InterPro" id="IPR002110">
    <property type="entry name" value="Ankyrin_rpt"/>
</dbReference>
<evidence type="ECO:0000256" key="3">
    <source>
        <dbReference type="PROSITE-ProRule" id="PRU00023"/>
    </source>
</evidence>
<sequence>MSPPTSHTPPVHQSGLTGCEAGCLCQCHKQQRYTFSIRSLRPIIGSIVCSYVGKADPPPCTSTECWYFSKGDRQRHRPSQVLVSYSFPSWLVRASLSAFYSSNLNGSPQLILRVTGHLPREAIHPQTLFYLTLHGDAEGVKKVLSKGGEGLNCTVGRYRLTPLMMAVSYGHAAITKLLLQAGADPHCGSEGERVSRMATRAITTSLIPNNVGSASNRNEALTYLPFDDYIEECEFTPLHKIVMGLLHVDLADALRKPQHLADINRQSLSGLSPLDIAVKREDITATRLLIRAGAKVNMKNGDGGMVPLSSLGADNEVHCKLAKILLNAGASPNIPDDDGRAALLHAIQKMNGDAGSYGAFVKLLIQHGADVNSVDNFGNTALFLTGKAVGVARARILIDNGIDVNHRDGQGETPLTNAIVYNRDDMAAFLLDEGVDITGVNRNGRGVLHNIAAQTGVETVNVFIDRASKLRGVLRTSDKDASGKTAFQLFNERVPEADPELRKAFDALMDAIEGVDESDDEEFVDAQEVFEEVGAWNEGYDDDK</sequence>
<feature type="repeat" description="ANK" evidence="3">
    <location>
        <begin position="158"/>
        <end position="190"/>
    </location>
</feature>
<dbReference type="Proteomes" id="UP001175000">
    <property type="component" value="Unassembled WGS sequence"/>
</dbReference>
<gene>
    <name evidence="4" type="ORF">B0T14DRAFT_433867</name>
</gene>
<evidence type="ECO:0000256" key="2">
    <source>
        <dbReference type="ARBA" id="ARBA00023043"/>
    </source>
</evidence>
<dbReference type="Pfam" id="PF00023">
    <property type="entry name" value="Ank"/>
    <property type="match status" value="2"/>
</dbReference>
<dbReference type="PROSITE" id="PS50088">
    <property type="entry name" value="ANK_REPEAT"/>
    <property type="match status" value="4"/>
</dbReference>
<dbReference type="PROSITE" id="PS50297">
    <property type="entry name" value="ANK_REP_REGION"/>
    <property type="match status" value="4"/>
</dbReference>
<feature type="repeat" description="ANK" evidence="3">
    <location>
        <begin position="269"/>
        <end position="301"/>
    </location>
</feature>
<feature type="repeat" description="ANK" evidence="3">
    <location>
        <begin position="410"/>
        <end position="442"/>
    </location>
</feature>
<dbReference type="EMBL" id="JAULSU010000005">
    <property type="protein sequence ID" value="KAK0617642.1"/>
    <property type="molecule type" value="Genomic_DNA"/>
</dbReference>
<keyword evidence="2 3" id="KW-0040">ANK repeat</keyword>
<evidence type="ECO:0000256" key="1">
    <source>
        <dbReference type="ARBA" id="ARBA00022737"/>
    </source>
</evidence>
<dbReference type="SMART" id="SM00248">
    <property type="entry name" value="ANK"/>
    <property type="match status" value="6"/>
</dbReference>
<accession>A0AA39WLK6</accession>
<reference evidence="4" key="1">
    <citation type="submission" date="2023-06" db="EMBL/GenBank/DDBJ databases">
        <title>Genome-scale phylogeny and comparative genomics of the fungal order Sordariales.</title>
        <authorList>
            <consortium name="Lawrence Berkeley National Laboratory"/>
            <person name="Hensen N."/>
            <person name="Bonometti L."/>
            <person name="Westerberg I."/>
            <person name="Brannstrom I.O."/>
            <person name="Guillou S."/>
            <person name="Cros-Aarteil S."/>
            <person name="Calhoun S."/>
            <person name="Haridas S."/>
            <person name="Kuo A."/>
            <person name="Mondo S."/>
            <person name="Pangilinan J."/>
            <person name="Riley R."/>
            <person name="Labutti K."/>
            <person name="Andreopoulos B."/>
            <person name="Lipzen A."/>
            <person name="Chen C."/>
            <person name="Yanf M."/>
            <person name="Daum C."/>
            <person name="Ng V."/>
            <person name="Clum A."/>
            <person name="Steindorff A."/>
            <person name="Ohm R."/>
            <person name="Martin F."/>
            <person name="Silar P."/>
            <person name="Natvig D."/>
            <person name="Lalanne C."/>
            <person name="Gautier V."/>
            <person name="Ament-Velasquez S.L."/>
            <person name="Kruys A."/>
            <person name="Hutchinson M.I."/>
            <person name="Powell A.J."/>
            <person name="Barry K."/>
            <person name="Miller A.N."/>
            <person name="Grigoriev I.V."/>
            <person name="Debuchy R."/>
            <person name="Gladieux P."/>
            <person name="Thoren M.H."/>
            <person name="Johannesson H."/>
        </authorList>
    </citation>
    <scope>NUCLEOTIDE SEQUENCE</scope>
    <source>
        <strain evidence="4">CBS 606.72</strain>
    </source>
</reference>
<dbReference type="SUPFAM" id="SSF48403">
    <property type="entry name" value="Ankyrin repeat"/>
    <property type="match status" value="1"/>
</dbReference>
<dbReference type="Pfam" id="PF12796">
    <property type="entry name" value="Ank_2"/>
    <property type="match status" value="1"/>
</dbReference>
<dbReference type="PANTHER" id="PTHR24171">
    <property type="entry name" value="ANKYRIN REPEAT DOMAIN-CONTAINING PROTEIN 39-RELATED"/>
    <property type="match status" value="1"/>
</dbReference>